<reference evidence="8 9" key="1">
    <citation type="journal article" date="2017" name="Mol. Plant">
        <title>The Genome of Medicinal Plant Macleaya cordata Provides New Insights into Benzylisoquinoline Alkaloids Metabolism.</title>
        <authorList>
            <person name="Liu X."/>
            <person name="Liu Y."/>
            <person name="Huang P."/>
            <person name="Ma Y."/>
            <person name="Qing Z."/>
            <person name="Tang Q."/>
            <person name="Cao H."/>
            <person name="Cheng P."/>
            <person name="Zheng Y."/>
            <person name="Yuan Z."/>
            <person name="Zhou Y."/>
            <person name="Liu J."/>
            <person name="Tang Z."/>
            <person name="Zhuo Y."/>
            <person name="Zhang Y."/>
            <person name="Yu L."/>
            <person name="Huang J."/>
            <person name="Yang P."/>
            <person name="Peng Q."/>
            <person name="Zhang J."/>
            <person name="Jiang W."/>
            <person name="Zhang Z."/>
            <person name="Lin K."/>
            <person name="Ro D.K."/>
            <person name="Chen X."/>
            <person name="Xiong X."/>
            <person name="Shang Y."/>
            <person name="Huang S."/>
            <person name="Zeng J."/>
        </authorList>
    </citation>
    <scope>NUCLEOTIDE SEQUENCE [LARGE SCALE GENOMIC DNA]</scope>
    <source>
        <strain evidence="9">cv. BLH2017</strain>
        <tissue evidence="8">Root</tissue>
    </source>
</reference>
<dbReference type="InParanoid" id="A0A200QP37"/>
<keyword evidence="3 7" id="KW-0812">Transmembrane</keyword>
<gene>
    <name evidence="8" type="ORF">BVC80_1777g60</name>
</gene>
<sequence length="108" mass="12031">MASRRHVHYSPLSSREDDDYNGGSVDDPRFAYTPRSFDKVPWKSILLALFLLFLGSSLLFLAFFILTGHMGGDKSQAYGLLTLGILAFLPASWRVISLSGEYIDELIG</sequence>
<evidence type="ECO:0000256" key="7">
    <source>
        <dbReference type="SAM" id="Phobius"/>
    </source>
</evidence>
<dbReference type="EMBL" id="MVGT01001412">
    <property type="protein sequence ID" value="OVA12233.1"/>
    <property type="molecule type" value="Genomic_DNA"/>
</dbReference>
<evidence type="ECO:0000256" key="6">
    <source>
        <dbReference type="SAM" id="MobiDB-lite"/>
    </source>
</evidence>
<dbReference type="GO" id="GO:0012505">
    <property type="term" value="C:endomembrane system"/>
    <property type="evidence" value="ECO:0007669"/>
    <property type="project" value="TreeGrafter"/>
</dbReference>
<comment type="subcellular location">
    <subcellularLocation>
        <location evidence="1">Membrane</location>
        <topology evidence="1">Multi-pass membrane protein</topology>
    </subcellularLocation>
</comment>
<dbReference type="InterPro" id="IPR008590">
    <property type="entry name" value="TMEM_230/134"/>
</dbReference>
<comment type="similarity">
    <text evidence="2">Belongs to the TMEM134/TMEM230 family.</text>
</comment>
<dbReference type="AlphaFoldDB" id="A0A200QP37"/>
<feature type="transmembrane region" description="Helical" evidence="7">
    <location>
        <begin position="78"/>
        <end position="96"/>
    </location>
</feature>
<evidence type="ECO:0000256" key="5">
    <source>
        <dbReference type="ARBA" id="ARBA00023136"/>
    </source>
</evidence>
<comment type="caution">
    <text evidence="8">The sequence shown here is derived from an EMBL/GenBank/DDBJ whole genome shotgun (WGS) entry which is preliminary data.</text>
</comment>
<dbReference type="FunCoup" id="A0A200QP37">
    <property type="interactions" value="1998"/>
</dbReference>
<protein>
    <submittedName>
        <fullName evidence="8">Uncharacterized protein</fullName>
    </submittedName>
</protein>
<dbReference type="Proteomes" id="UP000195402">
    <property type="component" value="Unassembled WGS sequence"/>
</dbReference>
<keyword evidence="9" id="KW-1185">Reference proteome</keyword>
<feature type="region of interest" description="Disordered" evidence="6">
    <location>
        <begin position="1"/>
        <end position="24"/>
    </location>
</feature>
<dbReference type="GO" id="GO:0016020">
    <property type="term" value="C:membrane"/>
    <property type="evidence" value="ECO:0007669"/>
    <property type="project" value="UniProtKB-SubCell"/>
</dbReference>
<keyword evidence="4 7" id="KW-1133">Transmembrane helix</keyword>
<dbReference type="STRING" id="56857.A0A200QP37"/>
<dbReference type="InterPro" id="IPR044234">
    <property type="entry name" value="TMEM230"/>
</dbReference>
<dbReference type="OMA" id="CDSHEEQ"/>
<feature type="transmembrane region" description="Helical" evidence="7">
    <location>
        <begin position="45"/>
        <end position="66"/>
    </location>
</feature>
<evidence type="ECO:0000256" key="2">
    <source>
        <dbReference type="ARBA" id="ARBA00007743"/>
    </source>
</evidence>
<organism evidence="8 9">
    <name type="scientific">Macleaya cordata</name>
    <name type="common">Five-seeded plume-poppy</name>
    <name type="synonym">Bocconia cordata</name>
    <dbReference type="NCBI Taxonomy" id="56857"/>
    <lineage>
        <taxon>Eukaryota</taxon>
        <taxon>Viridiplantae</taxon>
        <taxon>Streptophyta</taxon>
        <taxon>Embryophyta</taxon>
        <taxon>Tracheophyta</taxon>
        <taxon>Spermatophyta</taxon>
        <taxon>Magnoliopsida</taxon>
        <taxon>Ranunculales</taxon>
        <taxon>Papaveraceae</taxon>
        <taxon>Papaveroideae</taxon>
        <taxon>Macleaya</taxon>
    </lineage>
</organism>
<evidence type="ECO:0000313" key="9">
    <source>
        <dbReference type="Proteomes" id="UP000195402"/>
    </source>
</evidence>
<dbReference type="Pfam" id="PF05915">
    <property type="entry name" value="TMEM_230_134"/>
    <property type="match status" value="1"/>
</dbReference>
<accession>A0A200QP37</accession>
<name>A0A200QP37_MACCD</name>
<proteinExistence type="inferred from homology"/>
<evidence type="ECO:0000256" key="4">
    <source>
        <dbReference type="ARBA" id="ARBA00022989"/>
    </source>
</evidence>
<evidence type="ECO:0000313" key="8">
    <source>
        <dbReference type="EMBL" id="OVA12233.1"/>
    </source>
</evidence>
<dbReference type="OrthoDB" id="5597044at2759"/>
<dbReference type="PANTHER" id="PTHR15664:SF21">
    <property type="entry name" value="TRANSMEMBRANE PROTEIN 230"/>
    <property type="match status" value="1"/>
</dbReference>
<dbReference type="PANTHER" id="PTHR15664">
    <property type="entry name" value="C20ORF30 PROTEIN"/>
    <property type="match status" value="1"/>
</dbReference>
<evidence type="ECO:0000256" key="1">
    <source>
        <dbReference type="ARBA" id="ARBA00004141"/>
    </source>
</evidence>
<keyword evidence="5 7" id="KW-0472">Membrane</keyword>
<evidence type="ECO:0000256" key="3">
    <source>
        <dbReference type="ARBA" id="ARBA00022692"/>
    </source>
</evidence>